<sequence length="1031" mass="116774">MLKSTLMKNLENLHSEVSVHIENASKCTQDMDSWLEEVIQEIDSLTNGKQILLPKTPIKRRRRKGYIATIQENVEEDQQIDTQNSSLCSQVSTVSLTPLRVRRNAATDAKMKIKVMADLKLNGKLRGSTRGTSLYKNTHKIDEQKSEVAHSAVPSPSLVKSVGLNGRNSRKKLSRSCAKSSLTIHSTRTTLTSRVTRSVRATRSTRTTRSKKVSSILATSTQNLTNSEEENNDSDQVEMAYPLAITPNSQKINSGECVIVSSESTKPCLSSAAKSFVRYENNLQENNVSTCDKSTVTKNTGKYENLVNLLSSEGLQTVESKTGSESQKLDIDEDSLKGISESIIEKRLPNVSSVSQKSSSKRSLEDSINVEETIAKKPHNEQHPFIGIEDNLLIGSNVKCGQAIASNLVEMKVSDSKLSINIVKSSLQDNVIKAVSSSKQDKKEIGLENVNTEELQRSCLDTQVQEVDSNILGKNAVSIDVDHTRNKKTIKNTIMPFQENNIVRNTKKSKKILPVKAAEPIRVGLDVLSDISNIVSPQNQSFKSLNNSNHTTTSSLEQRYHLKNFSVVLKDINNPNYFHKSECTNSVMNLGKVLNDRVTSTPPNKIEPFQEFKMSISEAVLLKTNSGKLPLQKSPLIFNPYAKESVKNRVAAYEQLKVVQEDDTVKQVSPQQPVRVTRTKARALAAAAANVTDDNVELSKKMPINDPTESSQKIDNIVTHVNSFLPKPALKPSVDVLNVRREEGLRRRLEDKENAIEKKKIILNKITEAKRRNNEEKMLKVLQKREARDREQQERNQRLEREREEKLQRAAQEKEEKLREEATRKKLLTQQKAAEIEERRRQEEAARLAKLREQEEEQARLAAIRKKEQLEAEKQRIKRITEEKETSLIREQQEKQVKHKMKHILAKNKLKHTENTMTMNMTFEIKKERHPAIPETNDVQDYPICNSGDSSEGEQVPKNPVPRWAKCSAKNFKDLRGFALIDNSILCKWITYSSKTPDLNMIFNCLNPHWVRRTSSARWTTPPRYSELPKF</sequence>
<feature type="compositionally biased region" description="Low complexity" evidence="1">
    <location>
        <begin position="191"/>
        <end position="205"/>
    </location>
</feature>
<dbReference type="EMBL" id="OC318426">
    <property type="protein sequence ID" value="CAD7401974.1"/>
    <property type="molecule type" value="Genomic_DNA"/>
</dbReference>
<protein>
    <recommendedName>
        <fullName evidence="3">Inner centromere protein ARK-binding domain-containing protein</fullName>
    </recommendedName>
</protein>
<reference evidence="2" key="1">
    <citation type="submission" date="2020-11" db="EMBL/GenBank/DDBJ databases">
        <authorList>
            <person name="Tran Van P."/>
        </authorList>
    </citation>
    <scope>NUCLEOTIDE SEQUENCE</scope>
</reference>
<evidence type="ECO:0000256" key="1">
    <source>
        <dbReference type="SAM" id="MobiDB-lite"/>
    </source>
</evidence>
<name>A0A7R9GY83_TIMCR</name>
<feature type="region of interest" description="Disordered" evidence="1">
    <location>
        <begin position="781"/>
        <end position="822"/>
    </location>
</feature>
<dbReference type="AlphaFoldDB" id="A0A7R9GY83"/>
<proteinExistence type="predicted"/>
<feature type="compositionally biased region" description="Polar residues" evidence="1">
    <location>
        <begin position="216"/>
        <end position="226"/>
    </location>
</feature>
<feature type="region of interest" description="Disordered" evidence="1">
    <location>
        <begin position="144"/>
        <end position="176"/>
    </location>
</feature>
<evidence type="ECO:0000313" key="2">
    <source>
        <dbReference type="EMBL" id="CAD7401974.1"/>
    </source>
</evidence>
<organism evidence="2">
    <name type="scientific">Timema cristinae</name>
    <name type="common">Walking stick</name>
    <dbReference type="NCBI Taxonomy" id="61476"/>
    <lineage>
        <taxon>Eukaryota</taxon>
        <taxon>Metazoa</taxon>
        <taxon>Ecdysozoa</taxon>
        <taxon>Arthropoda</taxon>
        <taxon>Hexapoda</taxon>
        <taxon>Insecta</taxon>
        <taxon>Pterygota</taxon>
        <taxon>Neoptera</taxon>
        <taxon>Polyneoptera</taxon>
        <taxon>Phasmatodea</taxon>
        <taxon>Timematodea</taxon>
        <taxon>Timematoidea</taxon>
        <taxon>Timematidae</taxon>
        <taxon>Timema</taxon>
    </lineage>
</organism>
<feature type="region of interest" description="Disordered" evidence="1">
    <location>
        <begin position="191"/>
        <end position="235"/>
    </location>
</feature>
<evidence type="ECO:0008006" key="3">
    <source>
        <dbReference type="Google" id="ProtNLM"/>
    </source>
</evidence>
<accession>A0A7R9GY83</accession>
<gene>
    <name evidence="2" type="ORF">TCEB3V08_LOCUS6247</name>
</gene>